<comment type="caution">
    <text evidence="3">The sequence shown here is derived from an EMBL/GenBank/DDBJ whole genome shotgun (WGS) entry which is preliminary data.</text>
</comment>
<feature type="compositionally biased region" description="Basic residues" evidence="1">
    <location>
        <begin position="1"/>
        <end position="10"/>
    </location>
</feature>
<feature type="compositionally biased region" description="Low complexity" evidence="1">
    <location>
        <begin position="56"/>
        <end position="65"/>
    </location>
</feature>
<keyword evidence="4" id="KW-1185">Reference proteome</keyword>
<accession>A0AA39R2I6</accession>
<feature type="region of interest" description="Disordered" evidence="1">
    <location>
        <begin position="39"/>
        <end position="125"/>
    </location>
</feature>
<keyword evidence="2" id="KW-1133">Transmembrane helix</keyword>
<organism evidence="3 4">
    <name type="scientific">Cladonia borealis</name>
    <dbReference type="NCBI Taxonomy" id="184061"/>
    <lineage>
        <taxon>Eukaryota</taxon>
        <taxon>Fungi</taxon>
        <taxon>Dikarya</taxon>
        <taxon>Ascomycota</taxon>
        <taxon>Pezizomycotina</taxon>
        <taxon>Lecanoromycetes</taxon>
        <taxon>OSLEUM clade</taxon>
        <taxon>Lecanoromycetidae</taxon>
        <taxon>Lecanorales</taxon>
        <taxon>Lecanorineae</taxon>
        <taxon>Cladoniaceae</taxon>
        <taxon>Cladonia</taxon>
    </lineage>
</organism>
<evidence type="ECO:0000256" key="2">
    <source>
        <dbReference type="SAM" id="Phobius"/>
    </source>
</evidence>
<feature type="compositionally biased region" description="Low complexity" evidence="1">
    <location>
        <begin position="92"/>
        <end position="106"/>
    </location>
</feature>
<keyword evidence="2" id="KW-0472">Membrane</keyword>
<keyword evidence="2" id="KW-0812">Transmembrane</keyword>
<proteinExistence type="predicted"/>
<dbReference type="AlphaFoldDB" id="A0AA39R2I6"/>
<feature type="transmembrane region" description="Helical" evidence="2">
    <location>
        <begin position="137"/>
        <end position="159"/>
    </location>
</feature>
<reference evidence="3" key="1">
    <citation type="submission" date="2023-03" db="EMBL/GenBank/DDBJ databases">
        <title>Complete genome of Cladonia borealis.</title>
        <authorList>
            <person name="Park H."/>
        </authorList>
    </citation>
    <scope>NUCLEOTIDE SEQUENCE</scope>
    <source>
        <strain evidence="3">ANT050790</strain>
    </source>
</reference>
<feature type="compositionally biased region" description="Basic and acidic residues" evidence="1">
    <location>
        <begin position="114"/>
        <end position="125"/>
    </location>
</feature>
<dbReference type="Proteomes" id="UP001166286">
    <property type="component" value="Unassembled WGS sequence"/>
</dbReference>
<evidence type="ECO:0000256" key="1">
    <source>
        <dbReference type="SAM" id="MobiDB-lite"/>
    </source>
</evidence>
<protein>
    <submittedName>
        <fullName evidence="3">Uncharacterized protein</fullName>
    </submittedName>
</protein>
<name>A0AA39R2I6_9LECA</name>
<feature type="compositionally biased region" description="Polar residues" evidence="1">
    <location>
        <begin position="75"/>
        <end position="87"/>
    </location>
</feature>
<sequence>MPSPKPHRPILRPLIIPPHTTSPSIRNITAIHNPIRTFPTTTKTVGKAPPTPTSPLTPNTLTAIPITPPLAAPKMNSNDHNNNTPAVTDSKPLTPLPNYTNTNTDTNRSKNATRQKEEKEQKEGSLWTRRQDLRLKAGIVTACVGAVVGTVGLTVYFVVLKAKGEI</sequence>
<dbReference type="EMBL" id="JAFEKC020000007">
    <property type="protein sequence ID" value="KAK0513640.1"/>
    <property type="molecule type" value="Genomic_DNA"/>
</dbReference>
<evidence type="ECO:0000313" key="3">
    <source>
        <dbReference type="EMBL" id="KAK0513640.1"/>
    </source>
</evidence>
<evidence type="ECO:0000313" key="4">
    <source>
        <dbReference type="Proteomes" id="UP001166286"/>
    </source>
</evidence>
<gene>
    <name evidence="3" type="ORF">JMJ35_004004</name>
</gene>
<feature type="region of interest" description="Disordered" evidence="1">
    <location>
        <begin position="1"/>
        <end position="23"/>
    </location>
</feature>